<dbReference type="Proteomes" id="UP000748752">
    <property type="component" value="Unassembled WGS sequence"/>
</dbReference>
<accession>A0ABS1CCG4</accession>
<evidence type="ECO:0000313" key="2">
    <source>
        <dbReference type="EMBL" id="MBK1629603.1"/>
    </source>
</evidence>
<dbReference type="RefSeq" id="WP_200233712.1">
    <property type="nucleotide sequence ID" value="NZ_NRRV01000003.1"/>
</dbReference>
<dbReference type="EMBL" id="NRRV01000003">
    <property type="protein sequence ID" value="MBK1629603.1"/>
    <property type="molecule type" value="Genomic_DNA"/>
</dbReference>
<comment type="caution">
    <text evidence="2">The sequence shown here is derived from an EMBL/GenBank/DDBJ whole genome shotgun (WGS) entry which is preliminary data.</text>
</comment>
<protein>
    <recommendedName>
        <fullName evidence="1">Prolyl 4-hydroxylase alpha subunit Fe(2+) 2OG dioxygenase domain-containing protein</fullName>
    </recommendedName>
</protein>
<feature type="domain" description="Prolyl 4-hydroxylase alpha subunit Fe(2+) 2OG dioxygenase" evidence="1">
    <location>
        <begin position="120"/>
        <end position="206"/>
    </location>
</feature>
<sequence length="768" mass="82964">MTALQQDVTDILTRVHRPGDFYAAGTMDLHLPRLRVDGVGTVALPLLPMQAEQLIAVAEQAPYGRGTDTLVDTEVRRTWQIDASRIDLGGRHWGKDLARTVRDAAAGLGVRGEVQAELYKLLIYDAGGFFLSHRDTEKAPGMFATLVVTLPCEYTGGELVIRHKAHEARLDLHTDDPSQAAYAAFYADCRHEVSPVESGHRLALIYNLLRPEGEPLLQPPDHDQERRQLAELLSAWQGASPAAALPHKLIYPLEHSYTEAELGFATLKGADAAAAGVVLGAATDADCDAQLAMVTIGESGWAEHFGGGYWDDEGGFEIGEVIDSWQQLHTWRLPDGSALDMAPLPFDAEEVCPPDAFADKDALEPDFEEATGNEGATFERIYQRAALVLWPRQRRAQVLADGGPGVSVPYLTNLVSRLPVDQPHEAAAGRGAALRQEALDLAGCIRDTWPASEYERQQLGKRGHTSGLLDALRRLGQADAAAHFVAEVCAAGGYTDEDNAAVVHLCAELPAARAASLLQLVIAGNAGRDPAACARLLARCTEQLPEAATANLQPAASALLHGLPDAAGAPAPTPDGFGPAPPQPTADLVLGALLGLSRIDTDLADRALRHCLERPALYDPDAILLPASLAVAATQDRADMAALPPALVGLRDAVLRHLDNRLGEALAPPPDWQRAAEVRCTCSDCSDLNRFLASPTEATWKLKAAEPKRRHVEHRIRSHRCDLDTHTEKTGRPYSLVCTKNQASYQRRVQQRQKDIENRALLTGERPC</sequence>
<dbReference type="InterPro" id="IPR044862">
    <property type="entry name" value="Pro_4_hyd_alph_FE2OG_OXY"/>
</dbReference>
<keyword evidence="3" id="KW-1185">Reference proteome</keyword>
<dbReference type="Gene3D" id="2.60.120.620">
    <property type="entry name" value="q2cbj1_9rhob like domain"/>
    <property type="match status" value="1"/>
</dbReference>
<dbReference type="PANTHER" id="PTHR33099">
    <property type="entry name" value="FE2OG DIOXYGENASE DOMAIN-CONTAINING PROTEIN"/>
    <property type="match status" value="1"/>
</dbReference>
<evidence type="ECO:0000313" key="3">
    <source>
        <dbReference type="Proteomes" id="UP000748752"/>
    </source>
</evidence>
<dbReference type="PANTHER" id="PTHR33099:SF7">
    <property type="entry name" value="MYND-TYPE DOMAIN-CONTAINING PROTEIN"/>
    <property type="match status" value="1"/>
</dbReference>
<reference evidence="2 3" key="1">
    <citation type="journal article" date="2020" name="Microorganisms">
        <title>Osmotic Adaptation and Compatible Solute Biosynthesis of Phototrophic Bacteria as Revealed from Genome Analyses.</title>
        <authorList>
            <person name="Imhoff J.F."/>
            <person name="Rahn T."/>
            <person name="Kunzel S."/>
            <person name="Keller A."/>
            <person name="Neulinger S.C."/>
        </authorList>
    </citation>
    <scope>NUCLEOTIDE SEQUENCE [LARGE SCALE GENOMIC DNA]</scope>
    <source>
        <strain evidence="2 3">DSM 6210</strain>
    </source>
</reference>
<proteinExistence type="predicted"/>
<name>A0ABS1CCG4_9GAMM</name>
<organism evidence="2 3">
    <name type="scientific">Thiohalocapsa halophila</name>
    <dbReference type="NCBI Taxonomy" id="69359"/>
    <lineage>
        <taxon>Bacteria</taxon>
        <taxon>Pseudomonadati</taxon>
        <taxon>Pseudomonadota</taxon>
        <taxon>Gammaproteobacteria</taxon>
        <taxon>Chromatiales</taxon>
        <taxon>Chromatiaceae</taxon>
        <taxon>Thiohalocapsa</taxon>
    </lineage>
</organism>
<dbReference type="Pfam" id="PF13640">
    <property type="entry name" value="2OG-FeII_Oxy_3"/>
    <property type="match status" value="1"/>
</dbReference>
<gene>
    <name evidence="2" type="ORF">CKO31_02380</name>
</gene>
<evidence type="ECO:0000259" key="1">
    <source>
        <dbReference type="Pfam" id="PF13640"/>
    </source>
</evidence>